<sequence length="52" mass="6357">MKVEFHTEEDAIAFCEKNGWKWYVQKQKEKEMKPKSYGVNFSWNKRTRVSTK</sequence>
<evidence type="ECO:0000256" key="10">
    <source>
        <dbReference type="RuleBase" id="RU367010"/>
    </source>
</evidence>
<dbReference type="InParanoid" id="A0A6L2PF99"/>
<proteinExistence type="inferred from homology"/>
<organism evidence="11 12">
    <name type="scientific">Coptotermes formosanus</name>
    <name type="common">Formosan subterranean termite</name>
    <dbReference type="NCBI Taxonomy" id="36987"/>
    <lineage>
        <taxon>Eukaryota</taxon>
        <taxon>Metazoa</taxon>
        <taxon>Ecdysozoa</taxon>
        <taxon>Arthropoda</taxon>
        <taxon>Hexapoda</taxon>
        <taxon>Insecta</taxon>
        <taxon>Pterygota</taxon>
        <taxon>Neoptera</taxon>
        <taxon>Polyneoptera</taxon>
        <taxon>Dictyoptera</taxon>
        <taxon>Blattodea</taxon>
        <taxon>Blattoidea</taxon>
        <taxon>Termitoidae</taxon>
        <taxon>Rhinotermitidae</taxon>
        <taxon>Coptotermes</taxon>
    </lineage>
</organism>
<comment type="function">
    <text evidence="10">Accessory subunit of the mitochondrial membrane respiratory chain NADH dehydrogenase (Complex I), that is believed not to be involved in catalysis. Complex I functions in the transfer of electrons from NADH to the respiratory chain. The immediate electron acceptor for the enzyme is believed to be ubiquinone.</text>
</comment>
<keyword evidence="5 10" id="KW-0999">Mitochondrion inner membrane</keyword>
<dbReference type="InterPro" id="IPR006885">
    <property type="entry name" value="NADH_UbQ_FeS_4_mit-like"/>
</dbReference>
<dbReference type="EMBL" id="BLKM01009919">
    <property type="protein sequence ID" value="GFG28797.1"/>
    <property type="molecule type" value="Genomic_DNA"/>
</dbReference>
<evidence type="ECO:0000256" key="9">
    <source>
        <dbReference type="ARBA" id="ARBA00023136"/>
    </source>
</evidence>
<evidence type="ECO:0000256" key="4">
    <source>
        <dbReference type="ARBA" id="ARBA00022660"/>
    </source>
</evidence>
<evidence type="ECO:0000256" key="1">
    <source>
        <dbReference type="ARBA" id="ARBA00005882"/>
    </source>
</evidence>
<keyword evidence="4 10" id="KW-0679">Respiratory chain</keyword>
<accession>A0A6L2PF99</accession>
<dbReference type="Pfam" id="PF04800">
    <property type="entry name" value="NDUS4"/>
    <property type="match status" value="1"/>
</dbReference>
<evidence type="ECO:0000256" key="8">
    <source>
        <dbReference type="ARBA" id="ARBA00023128"/>
    </source>
</evidence>
<keyword evidence="8 10" id="KW-0496">Mitochondrion</keyword>
<name>A0A6L2PF99_COPFO</name>
<dbReference type="PANTHER" id="PTHR12219:SF8">
    <property type="entry name" value="NADH DEHYDROGENASE [UBIQUINONE] IRON-SULFUR PROTEIN 4, MITOCHONDRIAL"/>
    <property type="match status" value="1"/>
</dbReference>
<evidence type="ECO:0000256" key="5">
    <source>
        <dbReference type="ARBA" id="ARBA00022792"/>
    </source>
</evidence>
<dbReference type="OrthoDB" id="3089at2759"/>
<dbReference type="GO" id="GO:0022900">
    <property type="term" value="P:electron transport chain"/>
    <property type="evidence" value="ECO:0007669"/>
    <property type="project" value="InterPro"/>
</dbReference>
<dbReference type="GO" id="GO:0005743">
    <property type="term" value="C:mitochondrial inner membrane"/>
    <property type="evidence" value="ECO:0007669"/>
    <property type="project" value="UniProtKB-SubCell"/>
</dbReference>
<keyword evidence="7 10" id="KW-0249">Electron transport</keyword>
<comment type="caution">
    <text evidence="11">The sequence shown here is derived from an EMBL/GenBank/DDBJ whole genome shotgun (WGS) entry which is preliminary data.</text>
</comment>
<comment type="similarity">
    <text evidence="1 10">Belongs to the complex I NDUFS4 subunit family.</text>
</comment>
<evidence type="ECO:0000256" key="2">
    <source>
        <dbReference type="ARBA" id="ARBA00015796"/>
    </source>
</evidence>
<dbReference type="PANTHER" id="PTHR12219">
    <property type="entry name" value="NADH-UBIQUINONE OXIDOREDUCTASE"/>
    <property type="match status" value="1"/>
</dbReference>
<reference evidence="12" key="1">
    <citation type="submission" date="2020-01" db="EMBL/GenBank/DDBJ databases">
        <title>Draft genome sequence of the Termite Coptotermes fromosanus.</title>
        <authorList>
            <person name="Itakura S."/>
            <person name="Yosikawa Y."/>
            <person name="Umezawa K."/>
        </authorList>
    </citation>
    <scope>NUCLEOTIDE SEQUENCE [LARGE SCALE GENOMIC DNA]</scope>
</reference>
<dbReference type="Proteomes" id="UP000502823">
    <property type="component" value="Unassembled WGS sequence"/>
</dbReference>
<keyword evidence="6 10" id="KW-0809">Transit peptide</keyword>
<dbReference type="Gene3D" id="3.30.160.190">
    <property type="entry name" value="atu1810 like domain"/>
    <property type="match status" value="1"/>
</dbReference>
<gene>
    <name evidence="11" type="ORF">Cfor_03026</name>
</gene>
<keyword evidence="12" id="KW-1185">Reference proteome</keyword>
<evidence type="ECO:0000256" key="6">
    <source>
        <dbReference type="ARBA" id="ARBA00022946"/>
    </source>
</evidence>
<keyword evidence="3 10" id="KW-0813">Transport</keyword>
<evidence type="ECO:0000256" key="7">
    <source>
        <dbReference type="ARBA" id="ARBA00022982"/>
    </source>
</evidence>
<dbReference type="InterPro" id="IPR038532">
    <property type="entry name" value="NDUFS4-like_sf"/>
</dbReference>
<evidence type="ECO:0000256" key="3">
    <source>
        <dbReference type="ARBA" id="ARBA00022448"/>
    </source>
</evidence>
<protein>
    <recommendedName>
        <fullName evidence="2 10">NADH dehydrogenase [ubiquinone] iron-sulfur protein 4, mitochondrial</fullName>
    </recommendedName>
</protein>
<evidence type="ECO:0000313" key="12">
    <source>
        <dbReference type="Proteomes" id="UP000502823"/>
    </source>
</evidence>
<dbReference type="AlphaFoldDB" id="A0A6L2PF99"/>
<evidence type="ECO:0000313" key="11">
    <source>
        <dbReference type="EMBL" id="GFG28797.1"/>
    </source>
</evidence>
<keyword evidence="9 10" id="KW-0472">Membrane</keyword>
<comment type="subcellular location">
    <subcellularLocation>
        <location evidence="10">Mitochondrion inner membrane</location>
        <topology evidence="10">Peripheral membrane protein</topology>
        <orientation evidence="10">Matrix side</orientation>
    </subcellularLocation>
</comment>